<dbReference type="EMBL" id="CP132942">
    <property type="protein sequence ID" value="XCB31561.1"/>
    <property type="molecule type" value="Genomic_DNA"/>
</dbReference>
<reference evidence="2" key="2">
    <citation type="journal article" date="2024" name="Environ. Microbiol.">
        <title>Genome analysis and description of Tunturibacter gen. nov. expands the diversity of Terriglobia in tundra soils.</title>
        <authorList>
            <person name="Messyasz A."/>
            <person name="Mannisto M.K."/>
            <person name="Kerkhof L.J."/>
            <person name="Haggblom M.M."/>
        </authorList>
    </citation>
    <scope>NUCLEOTIDE SEQUENCE</scope>
    <source>
        <strain evidence="2">X5P6</strain>
    </source>
</reference>
<sequence length="80" mass="9159">MAEGTGRGEMLSIWFFVGGLTLLYGLVLLPYGAWEWLAHREAPTVLNQLHPTFWWGLLLTLFGGFYTVRFRPRTGDINKT</sequence>
<gene>
    <name evidence="2" type="ORF">RBB77_13990</name>
</gene>
<feature type="transmembrane region" description="Helical" evidence="1">
    <location>
        <begin position="12"/>
        <end position="33"/>
    </location>
</feature>
<dbReference type="AlphaFoldDB" id="A0AAU7ZKP5"/>
<dbReference type="KEGG" id="tpsc:RBB77_13990"/>
<evidence type="ECO:0000313" key="2">
    <source>
        <dbReference type="EMBL" id="XCB31561.1"/>
    </source>
</evidence>
<accession>A0AAU7ZKP5</accession>
<dbReference type="RefSeq" id="WP_353062406.1">
    <property type="nucleotide sequence ID" value="NZ_CP132942.1"/>
</dbReference>
<name>A0AAU7ZKP5_9BACT</name>
<protein>
    <recommendedName>
        <fullName evidence="3">DUF4234 domain-containing protein</fullName>
    </recommendedName>
</protein>
<reference evidence="2" key="1">
    <citation type="submission" date="2023-08" db="EMBL/GenBank/DDBJ databases">
        <authorList>
            <person name="Messyasz A."/>
            <person name="Mannisto M.K."/>
            <person name="Kerkhof L.J."/>
            <person name="Haggblom M."/>
        </authorList>
    </citation>
    <scope>NUCLEOTIDE SEQUENCE</scope>
    <source>
        <strain evidence="2">X5P6</strain>
    </source>
</reference>
<organism evidence="2">
    <name type="scientific">Tunturiibacter psychrotolerans</name>
    <dbReference type="NCBI Taxonomy" id="3069686"/>
    <lineage>
        <taxon>Bacteria</taxon>
        <taxon>Pseudomonadati</taxon>
        <taxon>Acidobacteriota</taxon>
        <taxon>Terriglobia</taxon>
        <taxon>Terriglobales</taxon>
        <taxon>Acidobacteriaceae</taxon>
        <taxon>Tunturiibacter</taxon>
    </lineage>
</organism>
<feature type="transmembrane region" description="Helical" evidence="1">
    <location>
        <begin position="53"/>
        <end position="70"/>
    </location>
</feature>
<keyword evidence="1" id="KW-0812">Transmembrane</keyword>
<proteinExistence type="predicted"/>
<keyword evidence="1" id="KW-0472">Membrane</keyword>
<keyword evidence="1" id="KW-1133">Transmembrane helix</keyword>
<evidence type="ECO:0008006" key="3">
    <source>
        <dbReference type="Google" id="ProtNLM"/>
    </source>
</evidence>
<evidence type="ECO:0000256" key="1">
    <source>
        <dbReference type="SAM" id="Phobius"/>
    </source>
</evidence>